<feature type="domain" description="DUF112" evidence="2">
    <location>
        <begin position="20"/>
        <end position="441"/>
    </location>
</feature>
<evidence type="ECO:0000256" key="1">
    <source>
        <dbReference type="SAM" id="Phobius"/>
    </source>
</evidence>
<feature type="transmembrane region" description="Helical" evidence="1">
    <location>
        <begin position="203"/>
        <end position="225"/>
    </location>
</feature>
<evidence type="ECO:0000313" key="3">
    <source>
        <dbReference type="EMBL" id="CAA2108139.1"/>
    </source>
</evidence>
<proteinExistence type="predicted"/>
<organism evidence="3">
    <name type="scientific">Variovorax paradoxus</name>
    <dbReference type="NCBI Taxonomy" id="34073"/>
    <lineage>
        <taxon>Bacteria</taxon>
        <taxon>Pseudomonadati</taxon>
        <taxon>Pseudomonadota</taxon>
        <taxon>Betaproteobacteria</taxon>
        <taxon>Burkholderiales</taxon>
        <taxon>Comamonadaceae</taxon>
        <taxon>Variovorax</taxon>
    </lineage>
</organism>
<feature type="transmembrane region" description="Helical" evidence="1">
    <location>
        <begin position="20"/>
        <end position="39"/>
    </location>
</feature>
<keyword evidence="1" id="KW-1133">Transmembrane helix</keyword>
<dbReference type="AlphaFoldDB" id="A0A679J6S1"/>
<evidence type="ECO:0000259" key="2">
    <source>
        <dbReference type="Pfam" id="PF01970"/>
    </source>
</evidence>
<keyword evidence="1" id="KW-0472">Membrane</keyword>
<feature type="transmembrane region" description="Helical" evidence="1">
    <location>
        <begin position="152"/>
        <end position="182"/>
    </location>
</feature>
<feature type="transmembrane region" description="Helical" evidence="1">
    <location>
        <begin position="318"/>
        <end position="337"/>
    </location>
</feature>
<feature type="transmembrane region" description="Helical" evidence="1">
    <location>
        <begin position="357"/>
        <end position="377"/>
    </location>
</feature>
<accession>A0A679J6S1</accession>
<dbReference type="EMBL" id="LR743507">
    <property type="protein sequence ID" value="CAA2108139.1"/>
    <property type="molecule type" value="Genomic_DNA"/>
</dbReference>
<feature type="transmembrane region" description="Helical" evidence="1">
    <location>
        <begin position="51"/>
        <end position="71"/>
    </location>
</feature>
<feature type="transmembrane region" description="Helical" evidence="1">
    <location>
        <begin position="110"/>
        <end position="132"/>
    </location>
</feature>
<reference evidence="3" key="1">
    <citation type="submission" date="2019-12" db="EMBL/GenBank/DDBJ databases">
        <authorList>
            <person name="Cremers G."/>
        </authorList>
    </citation>
    <scope>NUCLEOTIDE SEQUENCE</scope>
    <source>
        <strain evidence="3">Vvax</strain>
    </source>
</reference>
<protein>
    <recommendedName>
        <fullName evidence="2">DUF112 domain-containing protein</fullName>
    </recommendedName>
</protein>
<dbReference type="PANTHER" id="PTHR35342:SF5">
    <property type="entry name" value="TRICARBOXYLIC TRANSPORT PROTEIN"/>
    <property type="match status" value="1"/>
</dbReference>
<feature type="transmembrane region" description="Helical" evidence="1">
    <location>
        <begin position="259"/>
        <end position="280"/>
    </location>
</feature>
<keyword evidence="1" id="KW-0812">Transmembrane</keyword>
<sequence>MDLITNLSIGFGVAFTAQNLVYAFVGCLLGTLIGVLPGIGPVATIAMLLPATYALPPVSALIMLAGIYYGAQYGGSTTAILVNLPGESSSVVTVIDGYQMARKGRAGPALAAAGLGSFFAGCVGTLILAAFAPPLTELAFKFGPAEYFSLMILGLIGAVVLASGSLLKAITMILFGLALGLVGTDVNSGVARYSFDIPELTDGIGFIAIAMGVFGYGEIIANLAVPEHEREVFTAKVKGLWPTKQDFKDMTPAVLRGTALGSALGILPGGGALLSAFAAYTIEKKMKLKKGEVPFGKGNIRGVAGPESANNAGAQTSFIPLLTLGIPPNAVMALMVGAMTIHNIQPGPQVMTSNPELFWGLIASMWIGNLMLIVLNLPMIGIWIKLLTIPYKWLFPSIVLFCAVGVYSENNNTFDVWMVAIFGIVGYLFLKLKCEPAPLLLGFILGPMMEENLRRALLLSRGDWSVFVMRPLSAGLLAAAALLLVVVLLPSVKAKREEAFVED</sequence>
<dbReference type="RefSeq" id="WP_339092166.1">
    <property type="nucleotide sequence ID" value="NZ_LR743507.1"/>
</dbReference>
<dbReference type="PANTHER" id="PTHR35342">
    <property type="entry name" value="TRICARBOXYLIC TRANSPORT PROTEIN"/>
    <property type="match status" value="1"/>
</dbReference>
<dbReference type="Pfam" id="PF01970">
    <property type="entry name" value="TctA"/>
    <property type="match status" value="1"/>
</dbReference>
<feature type="transmembrane region" description="Helical" evidence="1">
    <location>
        <begin position="389"/>
        <end position="408"/>
    </location>
</feature>
<name>A0A679J6S1_VARPD</name>
<gene>
    <name evidence="3" type="ORF">VVAX_04653</name>
</gene>
<dbReference type="InterPro" id="IPR002823">
    <property type="entry name" value="DUF112_TM"/>
</dbReference>
<feature type="transmembrane region" description="Helical" evidence="1">
    <location>
        <begin position="473"/>
        <end position="492"/>
    </location>
</feature>